<dbReference type="Gene3D" id="3.90.1410.10">
    <property type="entry name" value="set domain protein methyltransferase, domain 1"/>
    <property type="match status" value="2"/>
</dbReference>
<dbReference type="AlphaFoldDB" id="A0A7S1BN93"/>
<dbReference type="GO" id="GO:0016279">
    <property type="term" value="F:protein-lysine N-methyltransferase activity"/>
    <property type="evidence" value="ECO:0007669"/>
    <property type="project" value="TreeGrafter"/>
</dbReference>
<dbReference type="EMBL" id="HBFR01026258">
    <property type="protein sequence ID" value="CAD8891694.1"/>
    <property type="molecule type" value="Transcribed_RNA"/>
</dbReference>
<proteinExistence type="predicted"/>
<dbReference type="SUPFAM" id="SSF82199">
    <property type="entry name" value="SET domain"/>
    <property type="match status" value="1"/>
</dbReference>
<name>A0A7S1BN93_9STRA</name>
<dbReference type="PANTHER" id="PTHR13271">
    <property type="entry name" value="UNCHARACTERIZED PUTATIVE METHYLTRANSFERASE"/>
    <property type="match status" value="1"/>
</dbReference>
<evidence type="ECO:0008006" key="2">
    <source>
        <dbReference type="Google" id="ProtNLM"/>
    </source>
</evidence>
<dbReference type="InterPro" id="IPR050600">
    <property type="entry name" value="SETD3_SETD6_MTase"/>
</dbReference>
<accession>A0A7S1BN93</accession>
<sequence length="409" mass="45478">MTGNTKGNVLRRKSRWVSLAASTITFSKSQVSAFWCKPTPGSRNRPAYFQTAPLRASGDGDLTEFKKWCTEKGILTPLDLQIRDEGYRFMTYSDEESFANRPEAYDGLVLRVPLEACLTADSPEELAKALAQEKERGEESSFAPYLKVLPALDAPSLRALPRFWSADKTERVRRFDGGQIDRRVRADARIELDPWAHACVASRANYLADRGYAMTPLLDMMNHDAASETSARIVDDALCLAVGRPAKEGEEVFLSYGDLTNIDTLCDYGFVAENGGRRDEVVDVRMIRKSPVRVVVSEGSDGGASLDAGSLAVLRSRLAPPEEVANIIAGNEYISMTTVFTKPISDSSEEEVFSLVAHFVDEAICQGNEGIEWAKENDENMLERYFVARVKVLKKGLDFIKIKFPDLLY</sequence>
<dbReference type="InterPro" id="IPR046341">
    <property type="entry name" value="SET_dom_sf"/>
</dbReference>
<dbReference type="PANTHER" id="PTHR13271:SF137">
    <property type="entry name" value="SET DOMAIN-CONTAINING PROTEIN"/>
    <property type="match status" value="1"/>
</dbReference>
<organism evidence="1">
    <name type="scientific">Corethron hystrix</name>
    <dbReference type="NCBI Taxonomy" id="216773"/>
    <lineage>
        <taxon>Eukaryota</taxon>
        <taxon>Sar</taxon>
        <taxon>Stramenopiles</taxon>
        <taxon>Ochrophyta</taxon>
        <taxon>Bacillariophyta</taxon>
        <taxon>Coscinodiscophyceae</taxon>
        <taxon>Corethrophycidae</taxon>
        <taxon>Corethrales</taxon>
        <taxon>Corethraceae</taxon>
        <taxon>Corethron</taxon>
    </lineage>
</organism>
<protein>
    <recommendedName>
        <fullName evidence="2">SET domain-containing protein</fullName>
    </recommendedName>
</protein>
<dbReference type="CDD" id="cd10527">
    <property type="entry name" value="SET_LSMT"/>
    <property type="match status" value="1"/>
</dbReference>
<reference evidence="1" key="1">
    <citation type="submission" date="2021-01" db="EMBL/GenBank/DDBJ databases">
        <authorList>
            <person name="Corre E."/>
            <person name="Pelletier E."/>
            <person name="Niang G."/>
            <person name="Scheremetjew M."/>
            <person name="Finn R."/>
            <person name="Kale V."/>
            <person name="Holt S."/>
            <person name="Cochrane G."/>
            <person name="Meng A."/>
            <person name="Brown T."/>
            <person name="Cohen L."/>
        </authorList>
    </citation>
    <scope>NUCLEOTIDE SEQUENCE</scope>
    <source>
        <strain evidence="1">308</strain>
    </source>
</reference>
<gene>
    <name evidence="1" type="ORF">CHYS00102_LOCUS18900</name>
</gene>
<evidence type="ECO:0000313" key="1">
    <source>
        <dbReference type="EMBL" id="CAD8891694.1"/>
    </source>
</evidence>